<protein>
    <recommendedName>
        <fullName evidence="4">Death domain-containing protein</fullName>
    </recommendedName>
</protein>
<evidence type="ECO:0000256" key="1">
    <source>
        <dbReference type="SAM" id="MobiDB-lite"/>
    </source>
</evidence>
<sequence>MQIRPYFFHVDTKATVDSYLPGRGIRYFAIEVKLRDSRNCKQLRREIRFDGVEDRPPITITRDPEYFVIPAGGQDSGRVERDFASTQGRGIGEAAVVDTRPPAQSRIQPSIPEAEEAGNQQLAHSVRDLYSHTTGTVERDSDVVEDEELETLPVPPTDTRTLPVGTNANPSPSIEAMQEQSNGDSMSQRNASSTRNVPVVTQTLGEDNLVEITDQLMDLDQSDVYNLGLVLGLAHRRVVDLRENSRSNQAFLDAVVLHWLQRDDHVKEVSWAALVKALRHQRLGHTGIATSIAEKYGF</sequence>
<reference evidence="2" key="1">
    <citation type="submission" date="2023-03" db="EMBL/GenBank/DDBJ databases">
        <authorList>
            <person name="Steffen K."/>
            <person name="Cardenas P."/>
        </authorList>
    </citation>
    <scope>NUCLEOTIDE SEQUENCE</scope>
</reference>
<comment type="caution">
    <text evidence="2">The sequence shown here is derived from an EMBL/GenBank/DDBJ whole genome shotgun (WGS) entry which is preliminary data.</text>
</comment>
<evidence type="ECO:0000313" key="3">
    <source>
        <dbReference type="Proteomes" id="UP001174909"/>
    </source>
</evidence>
<name>A0AA35SQB9_GEOBA</name>
<feature type="compositionally biased region" description="Polar residues" evidence="1">
    <location>
        <begin position="164"/>
        <end position="196"/>
    </location>
</feature>
<dbReference type="Proteomes" id="UP001174909">
    <property type="component" value="Unassembled WGS sequence"/>
</dbReference>
<evidence type="ECO:0000313" key="2">
    <source>
        <dbReference type="EMBL" id="CAI8033348.1"/>
    </source>
</evidence>
<evidence type="ECO:0008006" key="4">
    <source>
        <dbReference type="Google" id="ProtNLM"/>
    </source>
</evidence>
<keyword evidence="3" id="KW-1185">Reference proteome</keyword>
<dbReference type="AlphaFoldDB" id="A0AA35SQB9"/>
<organism evidence="2 3">
    <name type="scientific">Geodia barretti</name>
    <name type="common">Barrett's horny sponge</name>
    <dbReference type="NCBI Taxonomy" id="519541"/>
    <lineage>
        <taxon>Eukaryota</taxon>
        <taxon>Metazoa</taxon>
        <taxon>Porifera</taxon>
        <taxon>Demospongiae</taxon>
        <taxon>Heteroscleromorpha</taxon>
        <taxon>Tetractinellida</taxon>
        <taxon>Astrophorina</taxon>
        <taxon>Geodiidae</taxon>
        <taxon>Geodia</taxon>
    </lineage>
</organism>
<proteinExistence type="predicted"/>
<accession>A0AA35SQB9</accession>
<gene>
    <name evidence="2" type="ORF">GBAR_LOCUS18814</name>
</gene>
<feature type="region of interest" description="Disordered" evidence="1">
    <location>
        <begin position="134"/>
        <end position="196"/>
    </location>
</feature>
<dbReference type="EMBL" id="CASHTH010002660">
    <property type="protein sequence ID" value="CAI8033348.1"/>
    <property type="molecule type" value="Genomic_DNA"/>
</dbReference>